<keyword evidence="4 6" id="KW-1133">Transmembrane helix</keyword>
<reference evidence="7" key="1">
    <citation type="submission" date="2023-03" db="EMBL/GenBank/DDBJ databases">
        <title>Massive genome expansion in bonnet fungi (Mycena s.s.) driven by repeated elements and novel gene families across ecological guilds.</title>
        <authorList>
            <consortium name="Lawrence Berkeley National Laboratory"/>
            <person name="Harder C.B."/>
            <person name="Miyauchi S."/>
            <person name="Viragh M."/>
            <person name="Kuo A."/>
            <person name="Thoen E."/>
            <person name="Andreopoulos B."/>
            <person name="Lu D."/>
            <person name="Skrede I."/>
            <person name="Drula E."/>
            <person name="Henrissat B."/>
            <person name="Morin E."/>
            <person name="Kohler A."/>
            <person name="Barry K."/>
            <person name="LaButti K."/>
            <person name="Morin E."/>
            <person name="Salamov A."/>
            <person name="Lipzen A."/>
            <person name="Mereny Z."/>
            <person name="Hegedus B."/>
            <person name="Baldrian P."/>
            <person name="Stursova M."/>
            <person name="Weitz H."/>
            <person name="Taylor A."/>
            <person name="Grigoriev I.V."/>
            <person name="Nagy L.G."/>
            <person name="Martin F."/>
            <person name="Kauserud H."/>
        </authorList>
    </citation>
    <scope>NUCLEOTIDE SEQUENCE</scope>
    <source>
        <strain evidence="7">CBHHK200</strain>
    </source>
</reference>
<keyword evidence="8" id="KW-1185">Reference proteome</keyword>
<organism evidence="7 8">
    <name type="scientific">Mycena alexandri</name>
    <dbReference type="NCBI Taxonomy" id="1745969"/>
    <lineage>
        <taxon>Eukaryota</taxon>
        <taxon>Fungi</taxon>
        <taxon>Dikarya</taxon>
        <taxon>Basidiomycota</taxon>
        <taxon>Agaricomycotina</taxon>
        <taxon>Agaricomycetes</taxon>
        <taxon>Agaricomycetidae</taxon>
        <taxon>Agaricales</taxon>
        <taxon>Marasmiineae</taxon>
        <taxon>Mycenaceae</taxon>
        <taxon>Mycena</taxon>
    </lineage>
</organism>
<dbReference type="PANTHER" id="PTHR11266">
    <property type="entry name" value="PEROXISOMAL MEMBRANE PROTEIN 2, PXMP2 MPV17"/>
    <property type="match status" value="1"/>
</dbReference>
<evidence type="ECO:0000313" key="8">
    <source>
        <dbReference type="Proteomes" id="UP001218188"/>
    </source>
</evidence>
<dbReference type="GO" id="GO:0005739">
    <property type="term" value="C:mitochondrion"/>
    <property type="evidence" value="ECO:0007669"/>
    <property type="project" value="TreeGrafter"/>
</dbReference>
<dbReference type="PANTHER" id="PTHR11266:SF17">
    <property type="entry name" value="PROTEIN MPV17"/>
    <property type="match status" value="1"/>
</dbReference>
<protein>
    <recommendedName>
        <fullName evidence="9">Protein SYM1</fullName>
    </recommendedName>
</protein>
<evidence type="ECO:0000256" key="1">
    <source>
        <dbReference type="ARBA" id="ARBA00004141"/>
    </source>
</evidence>
<dbReference type="InterPro" id="IPR007248">
    <property type="entry name" value="Mpv17_PMP22"/>
</dbReference>
<keyword evidence="5 6" id="KW-0472">Membrane</keyword>
<accession>A0AAD6WLJ4</accession>
<evidence type="ECO:0008006" key="9">
    <source>
        <dbReference type="Google" id="ProtNLM"/>
    </source>
</evidence>
<sequence length="193" mass="21617">MASFFRTYNALLIRRPMLTQCATAATLFGAGDIIAQQAVERKGKNHDFARTARLTFYGGAMFGPAMTKWYQLLNRIQFKSPTKAIVYRVWLDQCVLTPGAVIVFFGSMALLEGKPQEVVPRIGAGYVPTLLRNWAVFVPTQIINFWLVPPHLRFVVVSVVSLFWNTYLSVANSMAKKQAVGFKPLESKKKPAV</sequence>
<evidence type="ECO:0000256" key="5">
    <source>
        <dbReference type="ARBA" id="ARBA00023136"/>
    </source>
</evidence>
<dbReference type="GO" id="GO:0016020">
    <property type="term" value="C:membrane"/>
    <property type="evidence" value="ECO:0007669"/>
    <property type="project" value="UniProtKB-SubCell"/>
</dbReference>
<evidence type="ECO:0000256" key="2">
    <source>
        <dbReference type="ARBA" id="ARBA00006824"/>
    </source>
</evidence>
<dbReference type="EMBL" id="JARJCM010000327">
    <property type="protein sequence ID" value="KAJ7018668.1"/>
    <property type="molecule type" value="Genomic_DNA"/>
</dbReference>
<dbReference type="AlphaFoldDB" id="A0AAD6WLJ4"/>
<feature type="transmembrane region" description="Helical" evidence="6">
    <location>
        <begin position="85"/>
        <end position="111"/>
    </location>
</feature>
<evidence type="ECO:0000256" key="6">
    <source>
        <dbReference type="RuleBase" id="RU363053"/>
    </source>
</evidence>
<dbReference type="Pfam" id="PF04117">
    <property type="entry name" value="Mpv17_PMP22"/>
    <property type="match status" value="1"/>
</dbReference>
<evidence type="ECO:0000313" key="7">
    <source>
        <dbReference type="EMBL" id="KAJ7018668.1"/>
    </source>
</evidence>
<proteinExistence type="inferred from homology"/>
<comment type="similarity">
    <text evidence="2 6">Belongs to the peroxisomal membrane protein PXMP2/4 family.</text>
</comment>
<name>A0AAD6WLJ4_9AGAR</name>
<dbReference type="Proteomes" id="UP001218188">
    <property type="component" value="Unassembled WGS sequence"/>
</dbReference>
<feature type="transmembrane region" description="Helical" evidence="6">
    <location>
        <begin position="152"/>
        <end position="170"/>
    </location>
</feature>
<gene>
    <name evidence="7" type="ORF">C8F04DRAFT_365117</name>
</gene>
<evidence type="ECO:0000256" key="4">
    <source>
        <dbReference type="ARBA" id="ARBA00022989"/>
    </source>
</evidence>
<evidence type="ECO:0000256" key="3">
    <source>
        <dbReference type="ARBA" id="ARBA00022692"/>
    </source>
</evidence>
<keyword evidence="3 6" id="KW-0812">Transmembrane</keyword>
<comment type="subcellular location">
    <subcellularLocation>
        <location evidence="1">Membrane</location>
        <topology evidence="1">Multi-pass membrane protein</topology>
    </subcellularLocation>
</comment>
<comment type="caution">
    <text evidence="7">The sequence shown here is derived from an EMBL/GenBank/DDBJ whole genome shotgun (WGS) entry which is preliminary data.</text>
</comment>